<sequence>MDIRDKTVLILGGYGLVGQAVARELLAYRPRRIVLLSLKQAEAEEAVERLAPYANGTELIPEWGDVFALEAYKDTPRHELLANPRTRREVIRAFLDDLSTVGVERFYLHTLIQRHKPDIIVDAINTATGIAYQNVYREAVLTLQALEEGRLEGEQVERLLTSLYIPQLIRHIQVLYEAMRRHGTRAYFKVGTTGTGGMGLNIPYTHSEERPSRVLLSKSAVAGAHTLLLFLMARTPDGPMTKEVKPAAAIAWKEIGYGPIKRRGHPIPRYDAEPRPLPETLRPHDPSAGAPTGEVLENVYIDTGENGLFSLEEFSALSSAEQMEFITPEEIAKVIVAELQGGNTGHDVIGALDSAAMGPTYRAGMMRHWALERMRALEDQHHVASVAFEMLGPPRLSKLLFEAHLLRKVAGSMQAVREADPVELTRKLNELILLDGDTRSQILSIGLAILLEDGRFIRGPELKVPAAVSGEEVFQVTPERLERWAWEGWVDLRLSNIKTWQQRFERIHQETQAIPEWDTSSRYLRTRQFWDAQQKIQPGKLAGWIFAVEEAGMRLKD</sequence>
<dbReference type="AlphaFoldDB" id="F2NQN5"/>
<dbReference type="Proteomes" id="UP000007030">
    <property type="component" value="Chromosome"/>
</dbReference>
<evidence type="ECO:0000313" key="1">
    <source>
        <dbReference type="EMBL" id="AEB11973.1"/>
    </source>
</evidence>
<dbReference type="EMBL" id="CP002630">
    <property type="protein sequence ID" value="AEB11973.1"/>
    <property type="molecule type" value="Genomic_DNA"/>
</dbReference>
<dbReference type="HOGENOM" id="CLU_035602_0_0_0"/>
<dbReference type="RefSeq" id="WP_013704020.1">
    <property type="nucleotide sequence ID" value="NC_015387.1"/>
</dbReference>
<evidence type="ECO:0000313" key="2">
    <source>
        <dbReference type="Proteomes" id="UP000007030"/>
    </source>
</evidence>
<dbReference type="eggNOG" id="COG1086">
    <property type="taxonomic scope" value="Bacteria"/>
</dbReference>
<dbReference type="KEGG" id="mhd:Marky_1233"/>
<proteinExistence type="predicted"/>
<dbReference type="InterPro" id="IPR036291">
    <property type="entry name" value="NAD(P)-bd_dom_sf"/>
</dbReference>
<protein>
    <submittedName>
        <fullName evidence="1">Short-chain dehydrogenase/reductase SDR</fullName>
    </submittedName>
</protein>
<dbReference type="SUPFAM" id="SSF51735">
    <property type="entry name" value="NAD(P)-binding Rossmann-fold domains"/>
    <property type="match status" value="1"/>
</dbReference>
<organism evidence="1 2">
    <name type="scientific">Marinithermus hydrothermalis (strain DSM 14884 / JCM 11576 / T1)</name>
    <dbReference type="NCBI Taxonomy" id="869210"/>
    <lineage>
        <taxon>Bacteria</taxon>
        <taxon>Thermotogati</taxon>
        <taxon>Deinococcota</taxon>
        <taxon>Deinococci</taxon>
        <taxon>Thermales</taxon>
        <taxon>Thermaceae</taxon>
        <taxon>Marinithermus</taxon>
    </lineage>
</organism>
<dbReference type="STRING" id="869210.Marky_1233"/>
<dbReference type="Gene3D" id="3.40.50.720">
    <property type="entry name" value="NAD(P)-binding Rossmann-like Domain"/>
    <property type="match status" value="1"/>
</dbReference>
<keyword evidence="2" id="KW-1185">Reference proteome</keyword>
<gene>
    <name evidence="1" type="ordered locus">Marky_1233</name>
</gene>
<name>F2NQN5_MARHT</name>
<reference evidence="1 2" key="1">
    <citation type="journal article" date="2012" name="Stand. Genomic Sci.">
        <title>Complete genome sequence of the aerobic, heterotroph Marinithermus hydrothermalis type strain (T1(T)) from a deep-sea hydrothermal vent chimney.</title>
        <authorList>
            <person name="Copeland A."/>
            <person name="Gu W."/>
            <person name="Yasawong M."/>
            <person name="Lapidus A."/>
            <person name="Lucas S."/>
            <person name="Deshpande S."/>
            <person name="Pagani I."/>
            <person name="Tapia R."/>
            <person name="Cheng J.F."/>
            <person name="Goodwin L.A."/>
            <person name="Pitluck S."/>
            <person name="Liolios K."/>
            <person name="Ivanova N."/>
            <person name="Mavromatis K."/>
            <person name="Mikhailova N."/>
            <person name="Pati A."/>
            <person name="Chen A."/>
            <person name="Palaniappan K."/>
            <person name="Land M."/>
            <person name="Pan C."/>
            <person name="Brambilla E.M."/>
            <person name="Rohde M."/>
            <person name="Tindall B.J."/>
            <person name="Sikorski J."/>
            <person name="Goker M."/>
            <person name="Detter J.C."/>
            <person name="Bristow J."/>
            <person name="Eisen J.A."/>
            <person name="Markowitz V."/>
            <person name="Hugenholtz P."/>
            <person name="Kyrpides N.C."/>
            <person name="Klenk H.P."/>
            <person name="Woyke T."/>
        </authorList>
    </citation>
    <scope>NUCLEOTIDE SEQUENCE [LARGE SCALE GENOMIC DNA]</scope>
    <source>
        <strain evidence="2">DSM 14884 / JCM 11576 / T1</strain>
    </source>
</reference>
<dbReference type="OrthoDB" id="9803111at2"/>
<accession>F2NQN5</accession>